<dbReference type="InterPro" id="IPR011701">
    <property type="entry name" value="MFS"/>
</dbReference>
<feature type="compositionally biased region" description="Pro residues" evidence="6">
    <location>
        <begin position="45"/>
        <end position="64"/>
    </location>
</feature>
<dbReference type="AlphaFoldDB" id="L7F7G0"/>
<dbReference type="Gene3D" id="1.20.1250.20">
    <property type="entry name" value="MFS general substrate transporter like domains"/>
    <property type="match status" value="1"/>
</dbReference>
<evidence type="ECO:0000256" key="7">
    <source>
        <dbReference type="SAM" id="Phobius"/>
    </source>
</evidence>
<comment type="subcellular location">
    <subcellularLocation>
        <location evidence="1">Cell membrane</location>
        <topology evidence="1">Multi-pass membrane protein</topology>
    </subcellularLocation>
</comment>
<protein>
    <submittedName>
        <fullName evidence="9">Transporter, major facilitator family protein</fullName>
    </submittedName>
</protein>
<dbReference type="Pfam" id="PF07690">
    <property type="entry name" value="MFS_1"/>
    <property type="match status" value="1"/>
</dbReference>
<dbReference type="PROSITE" id="PS50850">
    <property type="entry name" value="MFS"/>
    <property type="match status" value="1"/>
</dbReference>
<keyword evidence="10" id="KW-1185">Reference proteome</keyword>
<feature type="transmembrane region" description="Helical" evidence="7">
    <location>
        <begin position="116"/>
        <end position="135"/>
    </location>
</feature>
<accession>L7F7G0</accession>
<gene>
    <name evidence="9" type="ORF">STRTUCAR8_07713</name>
</gene>
<evidence type="ECO:0000256" key="2">
    <source>
        <dbReference type="ARBA" id="ARBA00022475"/>
    </source>
</evidence>
<feature type="transmembrane region" description="Helical" evidence="7">
    <location>
        <begin position="424"/>
        <end position="442"/>
    </location>
</feature>
<keyword evidence="3 7" id="KW-0812">Transmembrane</keyword>
<keyword evidence="4 7" id="KW-1133">Transmembrane helix</keyword>
<dbReference type="InterPro" id="IPR020846">
    <property type="entry name" value="MFS_dom"/>
</dbReference>
<evidence type="ECO:0000256" key="4">
    <source>
        <dbReference type="ARBA" id="ARBA00022989"/>
    </source>
</evidence>
<dbReference type="PATRIC" id="fig|698760.3.peg.4660"/>
<feature type="transmembrane region" description="Helical" evidence="7">
    <location>
        <begin position="382"/>
        <end position="403"/>
    </location>
</feature>
<reference evidence="9 10" key="1">
    <citation type="journal article" date="2011" name="Plasmid">
        <title>Streptomyces turgidiscabies Car8 contains a modular pathogenicity island that shares virulence genes with other actinobacterial plant pathogens.</title>
        <authorList>
            <person name="Huguet-Tapia J.C."/>
            <person name="Badger J.H."/>
            <person name="Loria R."/>
            <person name="Pettis G.S."/>
        </authorList>
    </citation>
    <scope>NUCLEOTIDE SEQUENCE [LARGE SCALE GENOMIC DNA]</scope>
    <source>
        <strain evidence="9 10">Car8</strain>
    </source>
</reference>
<feature type="transmembrane region" description="Helical" evidence="7">
    <location>
        <begin position="84"/>
        <end position="110"/>
    </location>
</feature>
<evidence type="ECO:0000313" key="10">
    <source>
        <dbReference type="Proteomes" id="UP000010931"/>
    </source>
</evidence>
<name>L7F7G0_STRT8</name>
<keyword evidence="2" id="KW-1003">Cell membrane</keyword>
<dbReference type="Proteomes" id="UP000010931">
    <property type="component" value="Unassembled WGS sequence"/>
</dbReference>
<feature type="domain" description="Major facilitator superfamily (MFS) profile" evidence="8">
    <location>
        <begin position="292"/>
        <end position="494"/>
    </location>
</feature>
<dbReference type="GO" id="GO:0005886">
    <property type="term" value="C:plasma membrane"/>
    <property type="evidence" value="ECO:0007669"/>
    <property type="project" value="UniProtKB-SubCell"/>
</dbReference>
<evidence type="ECO:0000313" key="9">
    <source>
        <dbReference type="EMBL" id="ELP66585.1"/>
    </source>
</evidence>
<keyword evidence="5 7" id="KW-0472">Membrane</keyword>
<evidence type="ECO:0000256" key="3">
    <source>
        <dbReference type="ARBA" id="ARBA00022692"/>
    </source>
</evidence>
<dbReference type="CDD" id="cd06173">
    <property type="entry name" value="MFS_MefA_like"/>
    <property type="match status" value="1"/>
</dbReference>
<organism evidence="9 10">
    <name type="scientific">Streptomyces turgidiscabies (strain Car8)</name>
    <dbReference type="NCBI Taxonomy" id="698760"/>
    <lineage>
        <taxon>Bacteria</taxon>
        <taxon>Bacillati</taxon>
        <taxon>Actinomycetota</taxon>
        <taxon>Actinomycetes</taxon>
        <taxon>Kitasatosporales</taxon>
        <taxon>Streptomycetaceae</taxon>
        <taxon>Streptomyces</taxon>
    </lineage>
</organism>
<dbReference type="InterPro" id="IPR036259">
    <property type="entry name" value="MFS_trans_sf"/>
</dbReference>
<dbReference type="EMBL" id="AEJB01000342">
    <property type="protein sequence ID" value="ELP66585.1"/>
    <property type="molecule type" value="Genomic_DNA"/>
</dbReference>
<feature type="transmembrane region" description="Helical" evidence="7">
    <location>
        <begin position="236"/>
        <end position="259"/>
    </location>
</feature>
<feature type="transmembrane region" description="Helical" evidence="7">
    <location>
        <begin position="356"/>
        <end position="376"/>
    </location>
</feature>
<comment type="caution">
    <text evidence="9">The sequence shown here is derived from an EMBL/GenBank/DDBJ whole genome shotgun (WGS) entry which is preliminary data.</text>
</comment>
<feature type="transmembrane region" description="Helical" evidence="7">
    <location>
        <begin position="324"/>
        <end position="344"/>
    </location>
</feature>
<feature type="transmembrane region" description="Helical" evidence="7">
    <location>
        <begin position="448"/>
        <end position="468"/>
    </location>
</feature>
<evidence type="ECO:0000256" key="6">
    <source>
        <dbReference type="SAM" id="MobiDB-lite"/>
    </source>
</evidence>
<sequence>MYSGQDGMELRLSVGVRQIRRPTPPIQLYDGRRTGRTRRARRSPGAPPPAPAPPCALLPLSPTPPDERIMRPDSPWRTADFRTLFTASALSQLGSNVSYVAVPLVAVAALDAGPGQVGALATLSTIAFLVIGLPAGAWVDRLSHRRVLIAADLCRALLYASVPLAWWLDALTLGQLYAVVLLSGCATVFFDVGSQSVLPQLVGKEALVQANADINTLIAAGNVLGRSAGGGLVSLLSAPAAVLVSAGTYLASGLGLIGIRRTPPSSRAQNGAGNRLRTQIAEGVRHVFGNPELRALVLTAALANLGSAVINTMLPIWFVRELGLPGAALGLFWGAGGIGLLIGARSARPISARLGFGRTLGLAGVCLAPAGLLVPLVDRGPWLFLAGAGWCLAMFKVGMDNVLGVSLRQRMTPGSLLGRMNATFRFLLTGALAVGAAISGLLGELVGVQATLWVGGVFVSTAFLPVFLSPVRVRRVLPDPVPEPEPPRTQDAPA</sequence>
<dbReference type="SUPFAM" id="SSF103473">
    <property type="entry name" value="MFS general substrate transporter"/>
    <property type="match status" value="1"/>
</dbReference>
<evidence type="ECO:0000259" key="8">
    <source>
        <dbReference type="PROSITE" id="PS50850"/>
    </source>
</evidence>
<feature type="region of interest" description="Disordered" evidence="6">
    <location>
        <begin position="21"/>
        <end position="67"/>
    </location>
</feature>
<evidence type="ECO:0000256" key="1">
    <source>
        <dbReference type="ARBA" id="ARBA00004651"/>
    </source>
</evidence>
<dbReference type="STRING" id="85558.T45_05904"/>
<feature type="transmembrane region" description="Helical" evidence="7">
    <location>
        <begin position="295"/>
        <end position="318"/>
    </location>
</feature>
<dbReference type="GO" id="GO:0022857">
    <property type="term" value="F:transmembrane transporter activity"/>
    <property type="evidence" value="ECO:0007669"/>
    <property type="project" value="InterPro"/>
</dbReference>
<proteinExistence type="predicted"/>
<dbReference type="PANTHER" id="PTHR23513:SF6">
    <property type="entry name" value="MAJOR FACILITATOR SUPERFAMILY ASSOCIATED DOMAIN-CONTAINING PROTEIN"/>
    <property type="match status" value="1"/>
</dbReference>
<evidence type="ECO:0000256" key="5">
    <source>
        <dbReference type="ARBA" id="ARBA00023136"/>
    </source>
</evidence>
<dbReference type="PANTHER" id="PTHR23513">
    <property type="entry name" value="INTEGRAL MEMBRANE EFFLUX PROTEIN-RELATED"/>
    <property type="match status" value="1"/>
</dbReference>